<feature type="non-terminal residue" evidence="2">
    <location>
        <position position="1"/>
    </location>
</feature>
<gene>
    <name evidence="2" type="ORF">P7K49_015407</name>
</gene>
<feature type="compositionally biased region" description="Low complexity" evidence="1">
    <location>
        <begin position="1"/>
        <end position="21"/>
    </location>
</feature>
<protein>
    <submittedName>
        <fullName evidence="2">Uncharacterized protein</fullName>
    </submittedName>
</protein>
<accession>A0ABQ9VB82</accession>
<keyword evidence="3" id="KW-1185">Reference proteome</keyword>
<organism evidence="2 3">
    <name type="scientific">Saguinus oedipus</name>
    <name type="common">Cotton-top tamarin</name>
    <name type="synonym">Oedipomidas oedipus</name>
    <dbReference type="NCBI Taxonomy" id="9490"/>
    <lineage>
        <taxon>Eukaryota</taxon>
        <taxon>Metazoa</taxon>
        <taxon>Chordata</taxon>
        <taxon>Craniata</taxon>
        <taxon>Vertebrata</taxon>
        <taxon>Euteleostomi</taxon>
        <taxon>Mammalia</taxon>
        <taxon>Eutheria</taxon>
        <taxon>Euarchontoglires</taxon>
        <taxon>Primates</taxon>
        <taxon>Haplorrhini</taxon>
        <taxon>Platyrrhini</taxon>
        <taxon>Cebidae</taxon>
        <taxon>Callitrichinae</taxon>
        <taxon>Saguinus</taxon>
    </lineage>
</organism>
<dbReference type="EMBL" id="JASSZA010000007">
    <property type="protein sequence ID" value="KAK2105893.1"/>
    <property type="molecule type" value="Genomic_DNA"/>
</dbReference>
<feature type="region of interest" description="Disordered" evidence="1">
    <location>
        <begin position="1"/>
        <end position="75"/>
    </location>
</feature>
<evidence type="ECO:0000256" key="1">
    <source>
        <dbReference type="SAM" id="MobiDB-lite"/>
    </source>
</evidence>
<sequence>RLRRAGAPPRRAAVRLPRVGPGETPPAVAGAGHRPELGLCASPRPAPAPATDGDCSQSQSRARGSGPIAGGAGGR</sequence>
<proteinExistence type="predicted"/>
<comment type="caution">
    <text evidence="2">The sequence shown here is derived from an EMBL/GenBank/DDBJ whole genome shotgun (WGS) entry which is preliminary data.</text>
</comment>
<feature type="non-terminal residue" evidence="2">
    <location>
        <position position="75"/>
    </location>
</feature>
<reference evidence="2 3" key="1">
    <citation type="submission" date="2023-05" db="EMBL/GenBank/DDBJ databases">
        <title>B98-5 Cell Line De Novo Hybrid Assembly: An Optical Mapping Approach.</title>
        <authorList>
            <person name="Kananen K."/>
            <person name="Auerbach J.A."/>
            <person name="Kautto E."/>
            <person name="Blachly J.S."/>
        </authorList>
    </citation>
    <scope>NUCLEOTIDE SEQUENCE [LARGE SCALE GENOMIC DNA]</scope>
    <source>
        <strain evidence="2">B95-8</strain>
        <tissue evidence="2">Cell line</tissue>
    </source>
</reference>
<name>A0ABQ9VB82_SAGOE</name>
<dbReference type="Proteomes" id="UP001266305">
    <property type="component" value="Unassembled WGS sequence"/>
</dbReference>
<evidence type="ECO:0000313" key="2">
    <source>
        <dbReference type="EMBL" id="KAK2105893.1"/>
    </source>
</evidence>
<evidence type="ECO:0000313" key="3">
    <source>
        <dbReference type="Proteomes" id="UP001266305"/>
    </source>
</evidence>